<sequence>GCFRLERLPGGACTHWKAPPLHGARQIQTSVTEVTGSLQSKFGPANERYFHAKKVVTARKHRGELNESSILEYARAHKNEEVMVGLSLLCSLPVNVVERSLLDQELTILLAKACNFEWETTMALLFLATKDHRITAHDLESMKRQFSTLSSKSFQDVLGYYQSRMQETTASSESHRLPHLHAM</sequence>
<dbReference type="RefSeq" id="WP_212495405.1">
    <property type="nucleotide sequence ID" value="NZ_JAFCJH010000077.1"/>
</dbReference>
<feature type="non-terminal residue" evidence="1">
    <location>
        <position position="1"/>
    </location>
</feature>
<dbReference type="EMBL" id="JAFCJH010000077">
    <property type="protein sequence ID" value="MBR0801321.1"/>
    <property type="molecule type" value="Genomic_DNA"/>
</dbReference>
<gene>
    <name evidence="1" type="ORF">JQ615_38840</name>
</gene>
<comment type="caution">
    <text evidence="1">The sequence shown here is derived from an EMBL/GenBank/DDBJ whole genome shotgun (WGS) entry which is preliminary data.</text>
</comment>
<accession>A0ABS5FWV3</accession>
<protein>
    <submittedName>
        <fullName evidence="1">DUF2336 domain-containing protein</fullName>
    </submittedName>
</protein>
<organism evidence="1 2">
    <name type="scientific">Bradyrhizobium jicamae</name>
    <dbReference type="NCBI Taxonomy" id="280332"/>
    <lineage>
        <taxon>Bacteria</taxon>
        <taxon>Pseudomonadati</taxon>
        <taxon>Pseudomonadota</taxon>
        <taxon>Alphaproteobacteria</taxon>
        <taxon>Hyphomicrobiales</taxon>
        <taxon>Nitrobacteraceae</taxon>
        <taxon>Bradyrhizobium</taxon>
    </lineage>
</organism>
<proteinExistence type="predicted"/>
<evidence type="ECO:0000313" key="2">
    <source>
        <dbReference type="Proteomes" id="UP001315278"/>
    </source>
</evidence>
<evidence type="ECO:0000313" key="1">
    <source>
        <dbReference type="EMBL" id="MBR0801321.1"/>
    </source>
</evidence>
<keyword evidence="2" id="KW-1185">Reference proteome</keyword>
<reference evidence="2" key="1">
    <citation type="journal article" date="2021" name="ISME J.">
        <title>Evolutionary origin and ecological implication of a unique nif island in free-living Bradyrhizobium lineages.</title>
        <authorList>
            <person name="Tao J."/>
        </authorList>
    </citation>
    <scope>NUCLEOTIDE SEQUENCE [LARGE SCALE GENOMIC DNA]</scope>
    <source>
        <strain evidence="2">SZCCT0434</strain>
    </source>
</reference>
<dbReference type="InterPro" id="IPR019285">
    <property type="entry name" value="DUF2336"/>
</dbReference>
<dbReference type="Proteomes" id="UP001315278">
    <property type="component" value="Unassembled WGS sequence"/>
</dbReference>
<dbReference type="Pfam" id="PF10098">
    <property type="entry name" value="DUF2336"/>
    <property type="match status" value="1"/>
</dbReference>
<name>A0ABS5FWV3_9BRAD</name>